<sequence>MKRDMKTLVIVIHPDIEKSVINKRWIEELNRHPDKFHVHQLHKIYPDGKIDVDAEQKLVEQYNNIVFQFPFYWFNCPPFFKQWLDDVLTYGWAYGQQSGYKVAGKKIALAISLGIDEKEYAATAKYKYTLTELTRPFELTFEYVKADYRPLFAYYGIELNSRKEWIEKSVPRYMEFLNSFYRDVQQE</sequence>
<name>A0A1H4BCV1_9BACT</name>
<keyword evidence="4" id="KW-1185">Reference proteome</keyword>
<proteinExistence type="predicted"/>
<dbReference type="InterPro" id="IPR003680">
    <property type="entry name" value="Flavodoxin_fold"/>
</dbReference>
<dbReference type="GO" id="GO:0010181">
    <property type="term" value="F:FMN binding"/>
    <property type="evidence" value="ECO:0007669"/>
    <property type="project" value="TreeGrafter"/>
</dbReference>
<dbReference type="PANTHER" id="PTHR47307:SF1">
    <property type="entry name" value="GLUTATHIONE-REGULATED POTASSIUM-EFFLUX SYSTEM ANCILLARY PROTEIN KEFG"/>
    <property type="match status" value="1"/>
</dbReference>
<dbReference type="EMBL" id="FNRL01000007">
    <property type="protein sequence ID" value="SEA46003.1"/>
    <property type="molecule type" value="Genomic_DNA"/>
</dbReference>
<dbReference type="RefSeq" id="WP_225889648.1">
    <property type="nucleotide sequence ID" value="NZ_BKAT01000037.1"/>
</dbReference>
<keyword evidence="1" id="KW-0560">Oxidoreductase</keyword>
<accession>A0A1H4BCV1</accession>
<dbReference type="GO" id="GO:0009055">
    <property type="term" value="F:electron transfer activity"/>
    <property type="evidence" value="ECO:0007669"/>
    <property type="project" value="TreeGrafter"/>
</dbReference>
<reference evidence="4" key="1">
    <citation type="submission" date="2016-10" db="EMBL/GenBank/DDBJ databases">
        <authorList>
            <person name="Varghese N."/>
            <person name="Submissions S."/>
        </authorList>
    </citation>
    <scope>NUCLEOTIDE SEQUENCE [LARGE SCALE GENOMIC DNA]</scope>
    <source>
        <strain evidence="4">DSM 23920</strain>
    </source>
</reference>
<dbReference type="STRING" id="408074.SAMN05660909_02059"/>
<dbReference type="Gene3D" id="3.40.50.360">
    <property type="match status" value="1"/>
</dbReference>
<protein>
    <submittedName>
        <fullName evidence="3">Putative NADPH-quinone reductase (Modulator of drug activity B)</fullName>
    </submittedName>
</protein>
<feature type="domain" description="Flavodoxin-like fold" evidence="2">
    <location>
        <begin position="5"/>
        <end position="174"/>
    </location>
</feature>
<evidence type="ECO:0000256" key="1">
    <source>
        <dbReference type="ARBA" id="ARBA00023002"/>
    </source>
</evidence>
<dbReference type="AlphaFoldDB" id="A0A1H4BCV1"/>
<dbReference type="InterPro" id="IPR046980">
    <property type="entry name" value="KefG/KefF"/>
</dbReference>
<dbReference type="PANTHER" id="PTHR47307">
    <property type="entry name" value="GLUTATHIONE-REGULATED POTASSIUM-EFFLUX SYSTEM ANCILLARY PROTEIN KEFG"/>
    <property type="match status" value="1"/>
</dbReference>
<dbReference type="InterPro" id="IPR029039">
    <property type="entry name" value="Flavoprotein-like_sf"/>
</dbReference>
<dbReference type="Pfam" id="PF02525">
    <property type="entry name" value="Flavodoxin_2"/>
    <property type="match status" value="1"/>
</dbReference>
<dbReference type="Proteomes" id="UP000199656">
    <property type="component" value="Unassembled WGS sequence"/>
</dbReference>
<dbReference type="GO" id="GO:0003955">
    <property type="term" value="F:NAD(P)H dehydrogenase (quinone) activity"/>
    <property type="evidence" value="ECO:0007669"/>
    <property type="project" value="TreeGrafter"/>
</dbReference>
<organism evidence="3 4">
    <name type="scientific">Chitinophaga terrae</name>
    <name type="common">ex Kim and Jung 2007</name>
    <dbReference type="NCBI Taxonomy" id="408074"/>
    <lineage>
        <taxon>Bacteria</taxon>
        <taxon>Pseudomonadati</taxon>
        <taxon>Bacteroidota</taxon>
        <taxon>Chitinophagia</taxon>
        <taxon>Chitinophagales</taxon>
        <taxon>Chitinophagaceae</taxon>
        <taxon>Chitinophaga</taxon>
    </lineage>
</organism>
<evidence type="ECO:0000313" key="3">
    <source>
        <dbReference type="EMBL" id="SEA46003.1"/>
    </source>
</evidence>
<gene>
    <name evidence="3" type="ORF">SAMN05660909_02059</name>
</gene>
<evidence type="ECO:0000313" key="4">
    <source>
        <dbReference type="Proteomes" id="UP000199656"/>
    </source>
</evidence>
<evidence type="ECO:0000259" key="2">
    <source>
        <dbReference type="Pfam" id="PF02525"/>
    </source>
</evidence>
<dbReference type="SUPFAM" id="SSF52218">
    <property type="entry name" value="Flavoproteins"/>
    <property type="match status" value="1"/>
</dbReference>